<evidence type="ECO:0000256" key="1">
    <source>
        <dbReference type="SAM" id="MobiDB-lite"/>
    </source>
</evidence>
<dbReference type="GeneID" id="72189762"/>
<accession>A0A8U0IPQ9</accession>
<sequence length="137" mass="14045">MAILEINLEKPALVEEYQFPEDSAVGSAVESETTTSESGASESGDSGSSGGVKGKLLGLLAVAAGIGLLVWKLKSSGDEQTEFEDFETEAEDEDDSPEWEIEEDGGSGGGSKGKVAGLLGLVVAVVGLAAAVQKRRN</sequence>
<name>A0A8U0IPQ9_9EURY</name>
<keyword evidence="2" id="KW-0472">Membrane</keyword>
<evidence type="ECO:0000313" key="3">
    <source>
        <dbReference type="EMBL" id="UPW01999.1"/>
    </source>
</evidence>
<keyword evidence="4" id="KW-1185">Reference proteome</keyword>
<feature type="compositionally biased region" description="Low complexity" evidence="1">
    <location>
        <begin position="25"/>
        <end position="46"/>
    </location>
</feature>
<keyword evidence="2" id="KW-0812">Transmembrane</keyword>
<dbReference type="Proteomes" id="UP000830434">
    <property type="component" value="Chromosome"/>
</dbReference>
<dbReference type="RefSeq" id="WP_248656386.1">
    <property type="nucleotide sequence ID" value="NZ_CP096658.1"/>
</dbReference>
<feature type="compositionally biased region" description="Acidic residues" evidence="1">
    <location>
        <begin position="80"/>
        <end position="105"/>
    </location>
</feature>
<feature type="transmembrane region" description="Helical" evidence="2">
    <location>
        <begin position="115"/>
        <end position="132"/>
    </location>
</feature>
<evidence type="ECO:0000256" key="2">
    <source>
        <dbReference type="SAM" id="Phobius"/>
    </source>
</evidence>
<dbReference type="AlphaFoldDB" id="A0A8U0IPQ9"/>
<evidence type="ECO:0000313" key="4">
    <source>
        <dbReference type="Proteomes" id="UP000830434"/>
    </source>
</evidence>
<keyword evidence="2" id="KW-1133">Transmembrane helix</keyword>
<proteinExistence type="predicted"/>
<feature type="region of interest" description="Disordered" evidence="1">
    <location>
        <begin position="80"/>
        <end position="112"/>
    </location>
</feature>
<reference evidence="3" key="1">
    <citation type="submission" date="2022-04" db="EMBL/GenBank/DDBJ databases">
        <title>Diverse halophilic archaea isolated from saline environments.</title>
        <authorList>
            <person name="Cui H.-L."/>
        </authorList>
    </citation>
    <scope>NUCLEOTIDE SEQUENCE</scope>
    <source>
        <strain evidence="3">XZYJT40</strain>
    </source>
</reference>
<organism evidence="3 4">
    <name type="scientific">Halorussus gelatinilyticus</name>
    <dbReference type="NCBI Taxonomy" id="2937524"/>
    <lineage>
        <taxon>Archaea</taxon>
        <taxon>Methanobacteriati</taxon>
        <taxon>Methanobacteriota</taxon>
        <taxon>Stenosarchaea group</taxon>
        <taxon>Halobacteria</taxon>
        <taxon>Halobacteriales</taxon>
        <taxon>Haladaptataceae</taxon>
        <taxon>Halorussus</taxon>
    </lineage>
</organism>
<protein>
    <submittedName>
        <fullName evidence="3">Uncharacterized protein</fullName>
    </submittedName>
</protein>
<dbReference type="EMBL" id="CP096658">
    <property type="protein sequence ID" value="UPW01999.1"/>
    <property type="molecule type" value="Genomic_DNA"/>
</dbReference>
<feature type="transmembrane region" description="Helical" evidence="2">
    <location>
        <begin position="56"/>
        <end position="73"/>
    </location>
</feature>
<feature type="region of interest" description="Disordered" evidence="1">
    <location>
        <begin position="22"/>
        <end position="50"/>
    </location>
</feature>
<gene>
    <name evidence="3" type="ORF">M0R88_07865</name>
</gene>
<dbReference type="KEGG" id="haxz:M0R88_07865"/>